<evidence type="ECO:0008006" key="3">
    <source>
        <dbReference type="Google" id="ProtNLM"/>
    </source>
</evidence>
<reference evidence="2" key="1">
    <citation type="submission" date="2016-10" db="EMBL/GenBank/DDBJ databases">
        <authorList>
            <person name="Varghese N."/>
            <person name="Submissions S."/>
        </authorList>
    </citation>
    <scope>NUCLEOTIDE SEQUENCE [LARGE SCALE GENOMIC DNA]</scope>
    <source>
        <strain evidence="2">CGMCC 1.7062</strain>
    </source>
</reference>
<evidence type="ECO:0000313" key="2">
    <source>
        <dbReference type="Proteomes" id="UP000236721"/>
    </source>
</evidence>
<dbReference type="OrthoDB" id="6080009at2"/>
<dbReference type="EMBL" id="FNVG01000002">
    <property type="protein sequence ID" value="SEF63314.1"/>
    <property type="molecule type" value="Genomic_DNA"/>
</dbReference>
<evidence type="ECO:0000313" key="1">
    <source>
        <dbReference type="EMBL" id="SEF63314.1"/>
    </source>
</evidence>
<dbReference type="RefSeq" id="WP_103878895.1">
    <property type="nucleotide sequence ID" value="NZ_FNVG01000002.1"/>
</dbReference>
<dbReference type="Proteomes" id="UP000236721">
    <property type="component" value="Unassembled WGS sequence"/>
</dbReference>
<proteinExistence type="predicted"/>
<protein>
    <recommendedName>
        <fullName evidence="3">DUF3541 domain-containing protein</fullName>
    </recommendedName>
</protein>
<dbReference type="AlphaFoldDB" id="A0A1H5TKL6"/>
<dbReference type="Pfam" id="PF12060">
    <property type="entry name" value="DUF3541"/>
    <property type="match status" value="1"/>
</dbReference>
<name>A0A1H5TKL6_9VIBR</name>
<organism evidence="1 2">
    <name type="scientific">Vibrio hangzhouensis</name>
    <dbReference type="NCBI Taxonomy" id="462991"/>
    <lineage>
        <taxon>Bacteria</taxon>
        <taxon>Pseudomonadati</taxon>
        <taxon>Pseudomonadota</taxon>
        <taxon>Gammaproteobacteria</taxon>
        <taxon>Vibrionales</taxon>
        <taxon>Vibrionaceae</taxon>
        <taxon>Vibrio</taxon>
    </lineage>
</organism>
<dbReference type="InterPro" id="IPR021928">
    <property type="entry name" value="DUF3541"/>
</dbReference>
<accession>A0A1H5TKL6</accession>
<keyword evidence="2" id="KW-1185">Reference proteome</keyword>
<sequence>MKPNKGFVALIVSVFALTGASVIDLDTPPIQQQFQASANAVKETYESRLFTLSPYKQGHFGLRMYRQTQDAKYNNVVLGDLANVTNRVNRLVAEVTTPTAIREYSLRRLNDYKKGKDERSQRRYKATKNDPEYFYMGLDLLRYMARLNEYGVQHHDDKKLRKILNSYDFKAALTDEGMITAWAAQLANQAYWLKQIGEQDLVDEFVTAFRKTYPDGEDYRLSPQQFGNKLYGMTHIILADSGYYQRQVNEAEHQWIFDYFRKNIDDIILHTKEDVIAEVGLSFLLAGLEDDPVVQKARTAIRQSIDKEKGMIPSVSGDFDFAYGEHRNVLAIMLLDWQAPKEGPSTTTTPKLFAKLPYGVESKREITRSKG</sequence>
<gene>
    <name evidence="1" type="ORF">SAMN04488244_102297</name>
</gene>